<name>A0A1Y3BKU4_EURMA</name>
<organism evidence="2 3">
    <name type="scientific">Euroglyphus maynei</name>
    <name type="common">Mayne's house dust mite</name>
    <dbReference type="NCBI Taxonomy" id="6958"/>
    <lineage>
        <taxon>Eukaryota</taxon>
        <taxon>Metazoa</taxon>
        <taxon>Ecdysozoa</taxon>
        <taxon>Arthropoda</taxon>
        <taxon>Chelicerata</taxon>
        <taxon>Arachnida</taxon>
        <taxon>Acari</taxon>
        <taxon>Acariformes</taxon>
        <taxon>Sarcoptiformes</taxon>
        <taxon>Astigmata</taxon>
        <taxon>Psoroptidia</taxon>
        <taxon>Analgoidea</taxon>
        <taxon>Pyroglyphidae</taxon>
        <taxon>Pyroglyphinae</taxon>
        <taxon>Euroglyphus</taxon>
    </lineage>
</organism>
<keyword evidence="1" id="KW-1133">Transmembrane helix</keyword>
<keyword evidence="3" id="KW-1185">Reference proteome</keyword>
<reference evidence="2 3" key="1">
    <citation type="submission" date="2017-03" db="EMBL/GenBank/DDBJ databases">
        <title>Genome Survey of Euroglyphus maynei.</title>
        <authorList>
            <person name="Arlian L.G."/>
            <person name="Morgan M.S."/>
            <person name="Rider S.D."/>
        </authorList>
    </citation>
    <scope>NUCLEOTIDE SEQUENCE [LARGE SCALE GENOMIC DNA]</scope>
    <source>
        <strain evidence="2">Arlian Lab</strain>
        <tissue evidence="2">Whole body</tissue>
    </source>
</reference>
<keyword evidence="1" id="KW-0812">Transmembrane</keyword>
<comment type="caution">
    <text evidence="2">The sequence shown here is derived from an EMBL/GenBank/DDBJ whole genome shotgun (WGS) entry which is preliminary data.</text>
</comment>
<feature type="transmembrane region" description="Helical" evidence="1">
    <location>
        <begin position="17"/>
        <end position="37"/>
    </location>
</feature>
<accession>A0A1Y3BKU4</accession>
<protein>
    <submittedName>
        <fullName evidence="2">Uncharacterized protein</fullName>
    </submittedName>
</protein>
<proteinExistence type="predicted"/>
<dbReference type="EMBL" id="MUJZ01012679">
    <property type="protein sequence ID" value="OTF81611.1"/>
    <property type="molecule type" value="Genomic_DNA"/>
</dbReference>
<gene>
    <name evidence="2" type="ORF">BLA29_006106</name>
</gene>
<dbReference type="AlphaFoldDB" id="A0A1Y3BKU4"/>
<keyword evidence="1" id="KW-0472">Membrane</keyword>
<feature type="transmembrane region" description="Helical" evidence="1">
    <location>
        <begin position="58"/>
        <end position="75"/>
    </location>
</feature>
<sequence length="78" mass="9348">MKNSENSEQIYWSKSNIVIIISIIYLTIVMICVAIYLRKIDKRYRLLKFQDAHNMLKLGLFCFFVVVAKCYEMKIDYN</sequence>
<evidence type="ECO:0000313" key="2">
    <source>
        <dbReference type="EMBL" id="OTF81611.1"/>
    </source>
</evidence>
<evidence type="ECO:0000313" key="3">
    <source>
        <dbReference type="Proteomes" id="UP000194236"/>
    </source>
</evidence>
<dbReference type="Proteomes" id="UP000194236">
    <property type="component" value="Unassembled WGS sequence"/>
</dbReference>
<evidence type="ECO:0000256" key="1">
    <source>
        <dbReference type="SAM" id="Phobius"/>
    </source>
</evidence>